<dbReference type="HOGENOM" id="CLU_543721_0_0_7"/>
<keyword evidence="3" id="KW-1185">Reference proteome</keyword>
<evidence type="ECO:0000313" key="2">
    <source>
        <dbReference type="EMBL" id="AFE07696.1"/>
    </source>
</evidence>
<proteinExistence type="predicted"/>
<protein>
    <submittedName>
        <fullName evidence="2">Uncharacterized protein</fullName>
    </submittedName>
</protein>
<organism evidence="2 3">
    <name type="scientific">Corallococcus coralloides (strain ATCC 25202 / DSM 2259 / NBRC 100086 / M2)</name>
    <name type="common">Myxococcus coralloides</name>
    <dbReference type="NCBI Taxonomy" id="1144275"/>
    <lineage>
        <taxon>Bacteria</taxon>
        <taxon>Pseudomonadati</taxon>
        <taxon>Myxococcota</taxon>
        <taxon>Myxococcia</taxon>
        <taxon>Myxococcales</taxon>
        <taxon>Cystobacterineae</taxon>
        <taxon>Myxococcaceae</taxon>
        <taxon>Corallococcus</taxon>
    </lineage>
</organism>
<dbReference type="EMBL" id="CP003389">
    <property type="protein sequence ID" value="AFE07696.1"/>
    <property type="molecule type" value="Genomic_DNA"/>
</dbReference>
<dbReference type="KEGG" id="ccx:COCOR_07715"/>
<dbReference type="AlphaFoldDB" id="H8MT68"/>
<reference evidence="2 3" key="1">
    <citation type="journal article" date="2012" name="J. Bacteriol.">
        <title>Complete Genome Sequence of the Fruiting Myxobacterium Corallococcus coralloides DSM 2259.</title>
        <authorList>
            <person name="Huntley S."/>
            <person name="Zhang Y."/>
            <person name="Treuner-Lange A."/>
            <person name="Kneip S."/>
            <person name="Sensen C.W."/>
            <person name="Sogaard-Andersen L."/>
        </authorList>
    </citation>
    <scope>NUCLEOTIDE SEQUENCE [LARGE SCALE GENOMIC DNA]</scope>
    <source>
        <strain evidence="3">ATCC 25202 / DSM 2259 / NBRC 100086 / M2</strain>
    </source>
</reference>
<feature type="region of interest" description="Disordered" evidence="1">
    <location>
        <begin position="482"/>
        <end position="501"/>
    </location>
</feature>
<name>H8MT68_CORCM</name>
<dbReference type="Pfam" id="PF13108">
    <property type="entry name" value="DUF3969"/>
    <property type="match status" value="1"/>
</dbReference>
<accession>H8MT68</accession>
<dbReference type="eggNOG" id="COG4223">
    <property type="taxonomic scope" value="Bacteria"/>
</dbReference>
<dbReference type="InParanoid" id="H8MT68"/>
<dbReference type="InterPro" id="IPR025083">
    <property type="entry name" value="DUF3969"/>
</dbReference>
<dbReference type="Proteomes" id="UP000007587">
    <property type="component" value="Chromosome"/>
</dbReference>
<evidence type="ECO:0000313" key="3">
    <source>
        <dbReference type="Proteomes" id="UP000007587"/>
    </source>
</evidence>
<sequence>MDVSPRTHAPCGHACREDDLKQRGWGLLFLGLLCAGCATSRVVRLDTGDDVPIVYTPPRNVDPVPIPEDGFREALIQLVLEMRLPLQSERQSPSRLQLATWDLASREQKLGPRDGCSQQEAPTECLSLLDDGFSFLDDNARRRLALSFAWDGVWNGVQDAVAEVLNPLTLKAMISTAMAAYMALLVMPEPVTKLVAIALTTYVIAYVGLENFVQLVRGWERLSEEAGRAVTFEELQDAGHRFAECRGFRGRSFHFDGGGRAHHRRRVHCRGRDRLGWNWAPITFGPGRGALFRLRQREERSGISSRVQGRPEWDDPEHRVQQVLVGEASGSRAWDLAQGLQRWLGWKREGVPPLFRKCVRQGLQLQGQIRMEQPVTPSPPASEAVLTLQATGVEEVQRFVAVTVLGMCRAVAMGSLSPATACSRLLGPALLSRVEAMQVHSELRHAIHLATELEDVAQLAPEALPSSIAEIEAKLQQVLTSLSPPPSDAAKWLVKPPVQGD</sequence>
<reference evidence="3" key="2">
    <citation type="submission" date="2012-03" db="EMBL/GenBank/DDBJ databases">
        <title>Genome sequence of the fruiting myxobacterium Corallococcus coralloides DSM 2259.</title>
        <authorList>
            <person name="Huntley S."/>
            <person name="Zhang Y."/>
            <person name="Treuner-Lange A."/>
            <person name="Sensen C.W."/>
            <person name="Sogaard-Andersen L."/>
        </authorList>
    </citation>
    <scope>NUCLEOTIDE SEQUENCE [LARGE SCALE GENOMIC DNA]</scope>
    <source>
        <strain evidence="3">ATCC 25202 / DSM 2259 / NBRC 100086 / M2</strain>
    </source>
</reference>
<gene>
    <name evidence="2" type="ordered locus">COCOR_07715</name>
</gene>
<evidence type="ECO:0000256" key="1">
    <source>
        <dbReference type="SAM" id="MobiDB-lite"/>
    </source>
</evidence>